<dbReference type="RefSeq" id="WP_236698680.1">
    <property type="nucleotide sequence ID" value="NZ_CP127099.1"/>
</dbReference>
<dbReference type="Proteomes" id="UP000054404">
    <property type="component" value="Unassembled WGS sequence"/>
</dbReference>
<reference evidence="1 2" key="1">
    <citation type="submission" date="2015-11" db="EMBL/GenBank/DDBJ databases">
        <title>Draft Genome Sequence of the Type Strain Trueperella bernardiae LCDC 89-0504T, Isolated from Blood Culture.</title>
        <authorList>
            <person name="Bernier A.-M."/>
            <person name="Bernard K."/>
        </authorList>
    </citation>
    <scope>NUCLEOTIDE SEQUENCE [LARGE SCALE GENOMIC DNA]</scope>
    <source>
        <strain evidence="1 2">LCDC 89-0504</strain>
    </source>
</reference>
<organism evidence="1 2">
    <name type="scientific">Trueperella bernardiae</name>
    <dbReference type="NCBI Taxonomy" id="59561"/>
    <lineage>
        <taxon>Bacteria</taxon>
        <taxon>Bacillati</taxon>
        <taxon>Actinomycetota</taxon>
        <taxon>Actinomycetes</taxon>
        <taxon>Actinomycetales</taxon>
        <taxon>Actinomycetaceae</taxon>
        <taxon>Trueperella</taxon>
    </lineage>
</organism>
<dbReference type="Gene3D" id="1.10.150.240">
    <property type="entry name" value="Putative phosphatase, domain 2"/>
    <property type="match status" value="1"/>
</dbReference>
<dbReference type="Pfam" id="PF00702">
    <property type="entry name" value="Hydrolase"/>
    <property type="match status" value="1"/>
</dbReference>
<proteinExistence type="predicted"/>
<dbReference type="PATRIC" id="fig|59561.3.peg.1246"/>
<comment type="caution">
    <text evidence="1">The sequence shown here is derived from an EMBL/GenBank/DDBJ whole genome shotgun (WGS) entry which is preliminary data.</text>
</comment>
<sequence>MYTSILWDMGGTLIDTYPAVDHLLARIGYRTDAPSNAQLSEVARLRSISIDHAMNKLHQLYDADLEALHAGYSELKESWKTRPAPLMSGARRVLEAVRDAGGLNLIATHRDRCSAEDLLAAHGIEVDDMVCAPDGYERKPSPDMYLVLIERHRLHPARVLAVGDRPIDVEAATAAGVDGYLLDHRGKQPGTLASLSELIGMIGPRQ</sequence>
<evidence type="ECO:0000313" key="2">
    <source>
        <dbReference type="Proteomes" id="UP000054404"/>
    </source>
</evidence>
<dbReference type="EMBL" id="LNIZ01000005">
    <property type="protein sequence ID" value="KTF03925.1"/>
    <property type="molecule type" value="Genomic_DNA"/>
</dbReference>
<dbReference type="Gene3D" id="3.40.50.1000">
    <property type="entry name" value="HAD superfamily/HAD-like"/>
    <property type="match status" value="1"/>
</dbReference>
<name>A0A0W1KIM2_9ACTO</name>
<keyword evidence="2" id="KW-1185">Reference proteome</keyword>
<dbReference type="GO" id="GO:0006281">
    <property type="term" value="P:DNA repair"/>
    <property type="evidence" value="ECO:0007669"/>
    <property type="project" value="TreeGrafter"/>
</dbReference>
<protein>
    <submittedName>
        <fullName evidence="1">Fructose-1-phosphate phosphatase YqaB</fullName>
        <ecNumber evidence="1">3.1.3.-</ecNumber>
    </submittedName>
</protein>
<accession>A0A0W1KIM2</accession>
<dbReference type="PANTHER" id="PTHR43434:SF25">
    <property type="entry name" value="PHOSPHOGLYCOLATE PHOSPHATASE"/>
    <property type="match status" value="1"/>
</dbReference>
<dbReference type="NCBIfam" id="TIGR01509">
    <property type="entry name" value="HAD-SF-IA-v3"/>
    <property type="match status" value="1"/>
</dbReference>
<dbReference type="AlphaFoldDB" id="A0A0W1KIM2"/>
<gene>
    <name evidence="1" type="primary">yqaB</name>
    <name evidence="1" type="ORF">AQZ59_01254</name>
</gene>
<dbReference type="EC" id="3.1.3.-" evidence="1"/>
<dbReference type="InterPro" id="IPR006439">
    <property type="entry name" value="HAD-SF_hydro_IA"/>
</dbReference>
<dbReference type="SFLD" id="SFLDS00003">
    <property type="entry name" value="Haloacid_Dehalogenase"/>
    <property type="match status" value="1"/>
</dbReference>
<dbReference type="STRING" id="59561.AQZ59_01254"/>
<dbReference type="SUPFAM" id="SSF56784">
    <property type="entry name" value="HAD-like"/>
    <property type="match status" value="1"/>
</dbReference>
<dbReference type="InterPro" id="IPR023198">
    <property type="entry name" value="PGP-like_dom2"/>
</dbReference>
<dbReference type="GO" id="GO:0008967">
    <property type="term" value="F:phosphoglycolate phosphatase activity"/>
    <property type="evidence" value="ECO:0007669"/>
    <property type="project" value="TreeGrafter"/>
</dbReference>
<keyword evidence="1" id="KW-0378">Hydrolase</keyword>
<evidence type="ECO:0000313" key="1">
    <source>
        <dbReference type="EMBL" id="KTF03925.1"/>
    </source>
</evidence>
<dbReference type="InterPro" id="IPR050155">
    <property type="entry name" value="HAD-like_hydrolase_sf"/>
</dbReference>
<dbReference type="SFLD" id="SFLDG01129">
    <property type="entry name" value="C1.5:_HAD__Beta-PGM__Phosphata"/>
    <property type="match status" value="1"/>
</dbReference>
<dbReference type="PANTHER" id="PTHR43434">
    <property type="entry name" value="PHOSPHOGLYCOLATE PHOSPHATASE"/>
    <property type="match status" value="1"/>
</dbReference>
<dbReference type="InterPro" id="IPR036412">
    <property type="entry name" value="HAD-like_sf"/>
</dbReference>
<dbReference type="InterPro" id="IPR023214">
    <property type="entry name" value="HAD_sf"/>
</dbReference>
<dbReference type="GO" id="GO:0005829">
    <property type="term" value="C:cytosol"/>
    <property type="evidence" value="ECO:0007669"/>
    <property type="project" value="TreeGrafter"/>
</dbReference>